<keyword evidence="9 15" id="KW-0812">Transmembrane</keyword>
<dbReference type="OrthoDB" id="1483400at2759"/>
<evidence type="ECO:0000256" key="14">
    <source>
        <dbReference type="ARBA" id="ARBA00032575"/>
    </source>
</evidence>
<evidence type="ECO:0000256" key="8">
    <source>
        <dbReference type="ARBA" id="ARBA00022679"/>
    </source>
</evidence>
<dbReference type="Pfam" id="PF13506">
    <property type="entry name" value="Glyco_transf_21"/>
    <property type="match status" value="1"/>
</dbReference>
<sequence length="518" mass="59039">MSTVRYALACIFLVWYVVVLVFAYNGFWEIMLKFRYRLNRQQRRKNTDALESVSSSSFDGVEGVSIIRPLKGVDPEMSSCLESSFVQDYPTDKFEILFCVDDPEDSCIPIVKNLIEKHPLVNARILLSSNYNRETRTSDDHYGPNPKVNNLAKGFLEAKFDIIWAMDSNVWAPSRVLARSVKSLQQNIDNGRPVRGKRQVKLVHHTPLALSVVDTEYSLSPISSSGEDEGVSTDAARKCGGVHRRILKKSGAKLDEMFLFTSHSKFYVTFNNLSIAPCVNGKSNIYRRSDLDYAVSQIPKVTDSQFFYSPDVLQDAKYFTSLGPGHAIKFFSRYIGEDNMIGICLWENAMGRTGMTGDVVVQPLSGEDNGVNDYMERRVRWLRVRKYMVLAATLLEPTTESILCGLYGNFAISTLFLGAKSIFNWKLFMFHMTVWIITDYIQFYVLLNSALHSDVNLPAWLKKQESPTVQKSVARWFTAWLGRELLALPIWIQAMIGHEIDWRGRPFKIKQDLTAEEL</sequence>
<evidence type="ECO:0000256" key="6">
    <source>
        <dbReference type="ARBA" id="ARBA00019988"/>
    </source>
</evidence>
<proteinExistence type="inferred from homology"/>
<reference evidence="16" key="1">
    <citation type="submission" date="2022-03" db="EMBL/GenBank/DDBJ databases">
        <authorList>
            <person name="Legras J.-L."/>
            <person name="Devillers H."/>
            <person name="Grondin C."/>
        </authorList>
    </citation>
    <scope>NUCLEOTIDE SEQUENCE</scope>
    <source>
        <strain evidence="16">CLIB 1423</strain>
    </source>
</reference>
<evidence type="ECO:0000313" key="16">
    <source>
        <dbReference type="EMBL" id="CAH2351902.1"/>
    </source>
</evidence>
<evidence type="ECO:0000256" key="7">
    <source>
        <dbReference type="ARBA" id="ARBA00022676"/>
    </source>
</evidence>
<keyword evidence="11 15" id="KW-0472">Membrane</keyword>
<comment type="subcellular location">
    <subcellularLocation>
        <location evidence="1">Membrane</location>
        <topology evidence="1">Multi-pass membrane protein</topology>
    </subcellularLocation>
</comment>
<evidence type="ECO:0000256" key="13">
    <source>
        <dbReference type="ARBA" id="ARBA00031543"/>
    </source>
</evidence>
<evidence type="ECO:0000313" key="17">
    <source>
        <dbReference type="Proteomes" id="UP000837801"/>
    </source>
</evidence>
<evidence type="ECO:0000256" key="5">
    <source>
        <dbReference type="ARBA" id="ARBA00012699"/>
    </source>
</evidence>
<evidence type="ECO:0000256" key="2">
    <source>
        <dbReference type="ARBA" id="ARBA00004760"/>
    </source>
</evidence>
<dbReference type="EC" id="2.4.1.80" evidence="5"/>
<dbReference type="PANTHER" id="PTHR12726:SF0">
    <property type="entry name" value="CERAMIDE GLUCOSYLTRANSFERASE"/>
    <property type="match status" value="1"/>
</dbReference>
<dbReference type="EMBL" id="CAKXYY010000005">
    <property type="protein sequence ID" value="CAH2351902.1"/>
    <property type="molecule type" value="Genomic_DNA"/>
</dbReference>
<evidence type="ECO:0000256" key="3">
    <source>
        <dbReference type="ARBA" id="ARBA00004991"/>
    </source>
</evidence>
<dbReference type="InterPro" id="IPR029044">
    <property type="entry name" value="Nucleotide-diphossugar_trans"/>
</dbReference>
<dbReference type="SUPFAM" id="SSF53448">
    <property type="entry name" value="Nucleotide-diphospho-sugar transferases"/>
    <property type="match status" value="1"/>
</dbReference>
<evidence type="ECO:0000256" key="4">
    <source>
        <dbReference type="ARBA" id="ARBA00006739"/>
    </source>
</evidence>
<evidence type="ECO:0000256" key="1">
    <source>
        <dbReference type="ARBA" id="ARBA00004141"/>
    </source>
</evidence>
<evidence type="ECO:0000256" key="9">
    <source>
        <dbReference type="ARBA" id="ARBA00022692"/>
    </source>
</evidence>
<evidence type="ECO:0000256" key="15">
    <source>
        <dbReference type="SAM" id="Phobius"/>
    </source>
</evidence>
<comment type="similarity">
    <text evidence="4">Belongs to the glycosyltransferase 2 family.</text>
</comment>
<accession>A0A9P0QNN0</accession>
<comment type="pathway">
    <text evidence="3">Sphingolipid metabolism.</text>
</comment>
<gene>
    <name evidence="16" type="ORF">CLIB1423_05S00958</name>
</gene>
<organism evidence="16 17">
    <name type="scientific">[Candida] railenensis</name>
    <dbReference type="NCBI Taxonomy" id="45579"/>
    <lineage>
        <taxon>Eukaryota</taxon>
        <taxon>Fungi</taxon>
        <taxon>Dikarya</taxon>
        <taxon>Ascomycota</taxon>
        <taxon>Saccharomycotina</taxon>
        <taxon>Pichiomycetes</taxon>
        <taxon>Debaryomycetaceae</taxon>
        <taxon>Kurtzmaniella</taxon>
    </lineage>
</organism>
<dbReference type="PANTHER" id="PTHR12726">
    <property type="entry name" value="CERAMIDE GLUCOSYLTRANSFERASE"/>
    <property type="match status" value="1"/>
</dbReference>
<evidence type="ECO:0000256" key="12">
    <source>
        <dbReference type="ARBA" id="ARBA00031017"/>
    </source>
</evidence>
<comment type="caution">
    <text evidence="16">The sequence shown here is derived from an EMBL/GenBank/DDBJ whole genome shotgun (WGS) entry which is preliminary data.</text>
</comment>
<dbReference type="InterPro" id="IPR025993">
    <property type="entry name" value="Ceramide_glucosylTrfase"/>
</dbReference>
<keyword evidence="8" id="KW-0808">Transferase</keyword>
<name>A0A9P0QNN0_9ASCO</name>
<dbReference type="AlphaFoldDB" id="A0A9P0QNN0"/>
<dbReference type="Gene3D" id="3.90.550.10">
    <property type="entry name" value="Spore Coat Polysaccharide Biosynthesis Protein SpsA, Chain A"/>
    <property type="match status" value="1"/>
</dbReference>
<keyword evidence="10 15" id="KW-1133">Transmembrane helix</keyword>
<evidence type="ECO:0000256" key="10">
    <source>
        <dbReference type="ARBA" id="ARBA00022989"/>
    </source>
</evidence>
<comment type="pathway">
    <text evidence="2">Lipid metabolism; sphingolipid metabolism.</text>
</comment>
<keyword evidence="7" id="KW-0328">Glycosyltransferase</keyword>
<dbReference type="GO" id="GO:0006679">
    <property type="term" value="P:glucosylceramide biosynthetic process"/>
    <property type="evidence" value="ECO:0007669"/>
    <property type="project" value="TreeGrafter"/>
</dbReference>
<feature type="transmembrane region" description="Helical" evidence="15">
    <location>
        <begin position="6"/>
        <end position="27"/>
    </location>
</feature>
<protein>
    <recommendedName>
        <fullName evidence="6">Ceramide glucosyltransferase</fullName>
        <ecNumber evidence="5">2.4.1.80</ecNumber>
    </recommendedName>
    <alternativeName>
        <fullName evidence="13">Glucosylceramide synthase</fullName>
    </alternativeName>
    <alternativeName>
        <fullName evidence="14">UDP-glucose ceramide glucosyltransferase</fullName>
    </alternativeName>
    <alternativeName>
        <fullName evidence="12">UDP-glucose:N-acylsphingosine D-glucosyltransferase</fullName>
    </alternativeName>
</protein>
<dbReference type="GO" id="GO:0008120">
    <property type="term" value="F:ceramide glucosyltransferase activity"/>
    <property type="evidence" value="ECO:0007669"/>
    <property type="project" value="UniProtKB-EC"/>
</dbReference>
<evidence type="ECO:0000256" key="11">
    <source>
        <dbReference type="ARBA" id="ARBA00023136"/>
    </source>
</evidence>
<dbReference type="GO" id="GO:0016020">
    <property type="term" value="C:membrane"/>
    <property type="evidence" value="ECO:0007669"/>
    <property type="project" value="UniProtKB-SubCell"/>
</dbReference>
<keyword evidence="17" id="KW-1185">Reference proteome</keyword>
<dbReference type="Proteomes" id="UP000837801">
    <property type="component" value="Unassembled WGS sequence"/>
</dbReference>